<name>A0ABV2QEI1_9BURK</name>
<accession>A0ABV2QEI1</accession>
<proteinExistence type="predicted"/>
<feature type="domain" description="DUF4124" evidence="2">
    <location>
        <begin position="21"/>
        <end position="55"/>
    </location>
</feature>
<evidence type="ECO:0000313" key="4">
    <source>
        <dbReference type="Proteomes" id="UP001549320"/>
    </source>
</evidence>
<sequence>MSSGGWEVKVNAFFVSIGWMALFATSAMAQVYRCEVNGKASYSDEPCLGAKRVDVTPTRGLDKLSGKSQKSSEVRREEHNKLLADFERPILRRTPEERATYSRRARNNLTPEEMAECYVRDPRIESLEKEEKTANGAELKQVQQQLLKERKRQRELKC</sequence>
<organism evidence="3 4">
    <name type="scientific">Ottowia thiooxydans</name>
    <dbReference type="NCBI Taxonomy" id="219182"/>
    <lineage>
        <taxon>Bacteria</taxon>
        <taxon>Pseudomonadati</taxon>
        <taxon>Pseudomonadota</taxon>
        <taxon>Betaproteobacteria</taxon>
        <taxon>Burkholderiales</taxon>
        <taxon>Comamonadaceae</taxon>
        <taxon>Ottowia</taxon>
    </lineage>
</organism>
<protein>
    <recommendedName>
        <fullName evidence="2">DUF4124 domain-containing protein</fullName>
    </recommendedName>
</protein>
<evidence type="ECO:0000256" key="1">
    <source>
        <dbReference type="SAM" id="MobiDB-lite"/>
    </source>
</evidence>
<evidence type="ECO:0000313" key="3">
    <source>
        <dbReference type="EMBL" id="MET4579443.1"/>
    </source>
</evidence>
<comment type="caution">
    <text evidence="3">The sequence shown here is derived from an EMBL/GenBank/DDBJ whole genome shotgun (WGS) entry which is preliminary data.</text>
</comment>
<dbReference type="Proteomes" id="UP001549320">
    <property type="component" value="Unassembled WGS sequence"/>
</dbReference>
<dbReference type="Pfam" id="PF13511">
    <property type="entry name" value="DUF4124"/>
    <property type="match status" value="1"/>
</dbReference>
<evidence type="ECO:0000259" key="2">
    <source>
        <dbReference type="Pfam" id="PF13511"/>
    </source>
</evidence>
<feature type="region of interest" description="Disordered" evidence="1">
    <location>
        <begin position="58"/>
        <end position="79"/>
    </location>
</feature>
<feature type="compositionally biased region" description="Basic and acidic residues" evidence="1">
    <location>
        <begin position="60"/>
        <end position="79"/>
    </location>
</feature>
<reference evidence="3 4" key="1">
    <citation type="submission" date="2024-06" db="EMBL/GenBank/DDBJ databases">
        <title>Sorghum-associated microbial communities from plants grown in Nebraska, USA.</title>
        <authorList>
            <person name="Schachtman D."/>
        </authorList>
    </citation>
    <scope>NUCLEOTIDE SEQUENCE [LARGE SCALE GENOMIC DNA]</scope>
    <source>
        <strain evidence="3 4">2709</strain>
    </source>
</reference>
<gene>
    <name evidence="3" type="ORF">ABIE13_004571</name>
</gene>
<dbReference type="EMBL" id="JBEPSH010000009">
    <property type="protein sequence ID" value="MET4579443.1"/>
    <property type="molecule type" value="Genomic_DNA"/>
</dbReference>
<dbReference type="InterPro" id="IPR025392">
    <property type="entry name" value="DUF4124"/>
</dbReference>
<keyword evidence="4" id="KW-1185">Reference proteome</keyword>